<sequence length="105" mass="12142">MLSVGDFRLLSVGDFMQIDFAEAQKWLWSNTEKYRMHRLKKLFLSSVKSVELLYRFLYRMPNLEKLKLAFGGDLFKELVPSAKIAPQKRLGRIGFGALSNKGSRI</sequence>
<feature type="non-terminal residue" evidence="1">
    <location>
        <position position="1"/>
    </location>
</feature>
<proteinExistence type="predicted"/>
<dbReference type="EMBL" id="QJKJ01005789">
    <property type="protein sequence ID" value="RDX89011.1"/>
    <property type="molecule type" value="Genomic_DNA"/>
</dbReference>
<dbReference type="Proteomes" id="UP000257109">
    <property type="component" value="Unassembled WGS sequence"/>
</dbReference>
<protein>
    <submittedName>
        <fullName evidence="1">Uncharacterized protein</fullName>
    </submittedName>
</protein>
<organism evidence="1 2">
    <name type="scientific">Mucuna pruriens</name>
    <name type="common">Velvet bean</name>
    <name type="synonym">Dolichos pruriens</name>
    <dbReference type="NCBI Taxonomy" id="157652"/>
    <lineage>
        <taxon>Eukaryota</taxon>
        <taxon>Viridiplantae</taxon>
        <taxon>Streptophyta</taxon>
        <taxon>Embryophyta</taxon>
        <taxon>Tracheophyta</taxon>
        <taxon>Spermatophyta</taxon>
        <taxon>Magnoliopsida</taxon>
        <taxon>eudicotyledons</taxon>
        <taxon>Gunneridae</taxon>
        <taxon>Pentapetalae</taxon>
        <taxon>rosids</taxon>
        <taxon>fabids</taxon>
        <taxon>Fabales</taxon>
        <taxon>Fabaceae</taxon>
        <taxon>Papilionoideae</taxon>
        <taxon>50 kb inversion clade</taxon>
        <taxon>NPAAA clade</taxon>
        <taxon>indigoferoid/millettioid clade</taxon>
        <taxon>Phaseoleae</taxon>
        <taxon>Mucuna</taxon>
    </lineage>
</organism>
<name>A0A371GEQ2_MUCPR</name>
<comment type="caution">
    <text evidence="1">The sequence shown here is derived from an EMBL/GenBank/DDBJ whole genome shotgun (WGS) entry which is preliminary data.</text>
</comment>
<keyword evidence="2" id="KW-1185">Reference proteome</keyword>
<reference evidence="1" key="1">
    <citation type="submission" date="2018-05" db="EMBL/GenBank/DDBJ databases">
        <title>Draft genome of Mucuna pruriens seed.</title>
        <authorList>
            <person name="Nnadi N.E."/>
            <person name="Vos R."/>
            <person name="Hasami M.H."/>
            <person name="Devisetty U.K."/>
            <person name="Aguiy J.C."/>
        </authorList>
    </citation>
    <scope>NUCLEOTIDE SEQUENCE [LARGE SCALE GENOMIC DNA]</scope>
    <source>
        <strain evidence="1">JCA_2017</strain>
    </source>
</reference>
<dbReference type="AlphaFoldDB" id="A0A371GEQ2"/>
<gene>
    <name evidence="1" type="ORF">CR513_29320</name>
</gene>
<evidence type="ECO:0000313" key="1">
    <source>
        <dbReference type="EMBL" id="RDX89011.1"/>
    </source>
</evidence>
<accession>A0A371GEQ2</accession>
<evidence type="ECO:0000313" key="2">
    <source>
        <dbReference type="Proteomes" id="UP000257109"/>
    </source>
</evidence>